<dbReference type="CDD" id="cd03225">
    <property type="entry name" value="ABC_cobalt_CbiO_domain1"/>
    <property type="match status" value="1"/>
</dbReference>
<evidence type="ECO:0000256" key="1">
    <source>
        <dbReference type="ARBA" id="ARBA00005417"/>
    </source>
</evidence>
<dbReference type="SMART" id="SM00382">
    <property type="entry name" value="AAA"/>
    <property type="match status" value="2"/>
</dbReference>
<proteinExistence type="inferred from homology"/>
<comment type="caution">
    <text evidence="9">The sequence shown here is derived from an EMBL/GenBank/DDBJ whole genome shotgun (WGS) entry which is preliminary data.</text>
</comment>
<dbReference type="SUPFAM" id="SSF52540">
    <property type="entry name" value="P-loop containing nucleoside triphosphate hydrolases"/>
    <property type="match status" value="2"/>
</dbReference>
<evidence type="ECO:0000259" key="8">
    <source>
        <dbReference type="PROSITE" id="PS50893"/>
    </source>
</evidence>
<protein>
    <submittedName>
        <fullName evidence="9">ATP-binding cassette domain-containing protein</fullName>
    </submittedName>
</protein>
<keyword evidence="7" id="KW-0472">Membrane</keyword>
<keyword evidence="6" id="KW-1278">Translocase</keyword>
<keyword evidence="5 9" id="KW-0067">ATP-binding</keyword>
<dbReference type="Pfam" id="PF00005">
    <property type="entry name" value="ABC_tran"/>
    <property type="match status" value="2"/>
</dbReference>
<keyword evidence="10" id="KW-1185">Reference proteome</keyword>
<dbReference type="PANTHER" id="PTHR43553:SF19">
    <property type="entry name" value="HMP_THIAMINE IMPORT ATP-BINDING PROTEIN YKOD-RELATED"/>
    <property type="match status" value="1"/>
</dbReference>
<keyword evidence="2" id="KW-0813">Transport</keyword>
<dbReference type="InterPro" id="IPR015856">
    <property type="entry name" value="ABC_transpr_CbiO/EcfA_su"/>
</dbReference>
<dbReference type="InterPro" id="IPR050095">
    <property type="entry name" value="ECF_ABC_transporter_ATP-bd"/>
</dbReference>
<evidence type="ECO:0000256" key="5">
    <source>
        <dbReference type="ARBA" id="ARBA00022840"/>
    </source>
</evidence>
<dbReference type="Gene3D" id="3.40.50.300">
    <property type="entry name" value="P-loop containing nucleotide triphosphate hydrolases"/>
    <property type="match status" value="2"/>
</dbReference>
<evidence type="ECO:0000256" key="3">
    <source>
        <dbReference type="ARBA" id="ARBA00022475"/>
    </source>
</evidence>
<dbReference type="InterPro" id="IPR003593">
    <property type="entry name" value="AAA+_ATPase"/>
</dbReference>
<organism evidence="9 10">
    <name type="scientific">Jeotgalibacillus haloalkalitolerans</name>
    <dbReference type="NCBI Taxonomy" id="3104292"/>
    <lineage>
        <taxon>Bacteria</taxon>
        <taxon>Bacillati</taxon>
        <taxon>Bacillota</taxon>
        <taxon>Bacilli</taxon>
        <taxon>Bacillales</taxon>
        <taxon>Caryophanaceae</taxon>
        <taxon>Jeotgalibacillus</taxon>
    </lineage>
</organism>
<dbReference type="PROSITE" id="PS50893">
    <property type="entry name" value="ABC_TRANSPORTER_2"/>
    <property type="match status" value="2"/>
</dbReference>
<name>A0ABU5KHV0_9BACL</name>
<keyword evidence="4" id="KW-0547">Nucleotide-binding</keyword>
<dbReference type="Proteomes" id="UP001292084">
    <property type="component" value="Unassembled WGS sequence"/>
</dbReference>
<evidence type="ECO:0000313" key="9">
    <source>
        <dbReference type="EMBL" id="MDZ5710810.1"/>
    </source>
</evidence>
<gene>
    <name evidence="9" type="ORF">UFB30_01195</name>
</gene>
<dbReference type="InterPro" id="IPR027417">
    <property type="entry name" value="P-loop_NTPase"/>
</dbReference>
<evidence type="ECO:0000256" key="4">
    <source>
        <dbReference type="ARBA" id="ARBA00022741"/>
    </source>
</evidence>
<comment type="similarity">
    <text evidence="1">Belongs to the ABC transporter superfamily.</text>
</comment>
<feature type="domain" description="ABC transporter" evidence="8">
    <location>
        <begin position="238"/>
        <end position="445"/>
    </location>
</feature>
<feature type="domain" description="ABC transporter" evidence="8">
    <location>
        <begin position="7"/>
        <end position="247"/>
    </location>
</feature>
<evidence type="ECO:0000256" key="7">
    <source>
        <dbReference type="ARBA" id="ARBA00023136"/>
    </source>
</evidence>
<reference evidence="9 10" key="1">
    <citation type="submission" date="2023-12" db="EMBL/GenBank/DDBJ databases">
        <title>Jeotgalibacillus haloalkaliphilus sp. nov., a novel salt-tolerant bacteria, isolated from the estuary of the Fenhe River into the Yellow River.</title>
        <authorList>
            <person name="Li Y."/>
        </authorList>
    </citation>
    <scope>NUCLEOTIDE SEQUENCE [LARGE SCALE GENOMIC DNA]</scope>
    <source>
        <strain evidence="9 10">HH7-29</strain>
    </source>
</reference>
<sequence length="461" mass="50914">MHMHNVISLQDVSFRFPDDELPVFKNVDFNIRAGERVVITGPSGCGKSSLLYLLNRLYPENCDGIVTGQIELFGKAAADYEPGEINHRIATVFQDPDSQFCMQTVEEELAFTLENVKVPASEISGRIQEVLRETGLEDFRDSVIQTLSGGQKQRVATACAWVLEPEVLLLDEPLTHLDPVTAREFVKWLRDLHDTGNLTVIAIDHQVALWGDFFDREWQMTASKQVEASVARKPVQSDQILLSAEKLAVEPIVSPVTFSLKKGEIAVLAGPNGSGKSTLLKALCGLKSTGGTVQPKRIGYVPQSPEFLFLTKSVREELSFGGGQSVEDMLERLYLTVVSESNPFAISHGQKRRTAIGAMLCDGRPVIVMDEPTAGQDKAALRELENLIVSRANEGITFLIVTHDMNFADRVADSLLLLHEGSLSGPFNPRAVWQDQQLLEQHRLCPPYGGDVHDQPHESFG</sequence>
<dbReference type="GO" id="GO:0005524">
    <property type="term" value="F:ATP binding"/>
    <property type="evidence" value="ECO:0007669"/>
    <property type="project" value="UniProtKB-KW"/>
</dbReference>
<dbReference type="PANTHER" id="PTHR43553">
    <property type="entry name" value="HEAVY METAL TRANSPORTER"/>
    <property type="match status" value="1"/>
</dbReference>
<evidence type="ECO:0000256" key="2">
    <source>
        <dbReference type="ARBA" id="ARBA00022448"/>
    </source>
</evidence>
<evidence type="ECO:0000256" key="6">
    <source>
        <dbReference type="ARBA" id="ARBA00022967"/>
    </source>
</evidence>
<keyword evidence="3" id="KW-1003">Cell membrane</keyword>
<evidence type="ECO:0000313" key="10">
    <source>
        <dbReference type="Proteomes" id="UP001292084"/>
    </source>
</evidence>
<dbReference type="InterPro" id="IPR003439">
    <property type="entry name" value="ABC_transporter-like_ATP-bd"/>
</dbReference>
<accession>A0ABU5KHV0</accession>
<dbReference type="EMBL" id="JAXQNN010000001">
    <property type="protein sequence ID" value="MDZ5710810.1"/>
    <property type="molecule type" value="Genomic_DNA"/>
</dbReference>